<dbReference type="PANTHER" id="PTHR43479">
    <property type="entry name" value="ACREF/ENVCD OPERON REPRESSOR-RELATED"/>
    <property type="match status" value="1"/>
</dbReference>
<evidence type="ECO:0000313" key="5">
    <source>
        <dbReference type="EMBL" id="MDX8150979.1"/>
    </source>
</evidence>
<dbReference type="InterPro" id="IPR050624">
    <property type="entry name" value="HTH-type_Tx_Regulator"/>
</dbReference>
<keyword evidence="1 2" id="KW-0238">DNA-binding</keyword>
<dbReference type="Proteomes" id="UP001277761">
    <property type="component" value="Unassembled WGS sequence"/>
</dbReference>
<name>A0ABU4VIL2_9ACTN</name>
<dbReference type="EMBL" id="JAXAVX010000002">
    <property type="protein sequence ID" value="MDX8150979.1"/>
    <property type="molecule type" value="Genomic_DNA"/>
</dbReference>
<evidence type="ECO:0000256" key="3">
    <source>
        <dbReference type="SAM" id="MobiDB-lite"/>
    </source>
</evidence>
<evidence type="ECO:0000313" key="6">
    <source>
        <dbReference type="Proteomes" id="UP001277761"/>
    </source>
</evidence>
<protein>
    <submittedName>
        <fullName evidence="5">TetR/AcrR family transcriptional regulator</fullName>
    </submittedName>
</protein>
<sequence>MAAVDGTSGQRTYKGRTTAERVAERRARLEEAALEVIGTRGWAEATMTEICRVAGLTERYFYESFRSREALYEALLDDLGDELRAAVFGAAARHDDPAERMRASSAALVAQLVGDPRRGRAALLEGIGLQGLEQRRREAILGLFDLLGERWETFFPQVAADVEERRVRATAIGGAAVALIGRRLDGTLAVDDAALAEALSATATAIAAAPLAGG</sequence>
<dbReference type="RefSeq" id="WP_319953132.1">
    <property type="nucleotide sequence ID" value="NZ_JAXAVX010000002.1"/>
</dbReference>
<keyword evidence="6" id="KW-1185">Reference proteome</keyword>
<dbReference type="InterPro" id="IPR009057">
    <property type="entry name" value="Homeodomain-like_sf"/>
</dbReference>
<feature type="domain" description="HTH tetR-type" evidence="4">
    <location>
        <begin position="23"/>
        <end position="83"/>
    </location>
</feature>
<dbReference type="Gene3D" id="1.10.357.10">
    <property type="entry name" value="Tetracycline Repressor, domain 2"/>
    <property type="match status" value="1"/>
</dbReference>
<evidence type="ECO:0000256" key="1">
    <source>
        <dbReference type="ARBA" id="ARBA00023125"/>
    </source>
</evidence>
<evidence type="ECO:0000256" key="2">
    <source>
        <dbReference type="PROSITE-ProRule" id="PRU00335"/>
    </source>
</evidence>
<feature type="region of interest" description="Disordered" evidence="3">
    <location>
        <begin position="1"/>
        <end position="20"/>
    </location>
</feature>
<comment type="caution">
    <text evidence="5">The sequence shown here is derived from an EMBL/GenBank/DDBJ whole genome shotgun (WGS) entry which is preliminary data.</text>
</comment>
<evidence type="ECO:0000259" key="4">
    <source>
        <dbReference type="PROSITE" id="PS50977"/>
    </source>
</evidence>
<accession>A0ABU4VIL2</accession>
<dbReference type="PROSITE" id="PS50977">
    <property type="entry name" value="HTH_TETR_2"/>
    <property type="match status" value="1"/>
</dbReference>
<organism evidence="5 6">
    <name type="scientific">Patulibacter brassicae</name>
    <dbReference type="NCBI Taxonomy" id="1705717"/>
    <lineage>
        <taxon>Bacteria</taxon>
        <taxon>Bacillati</taxon>
        <taxon>Actinomycetota</taxon>
        <taxon>Thermoleophilia</taxon>
        <taxon>Solirubrobacterales</taxon>
        <taxon>Patulibacteraceae</taxon>
        <taxon>Patulibacter</taxon>
    </lineage>
</organism>
<dbReference type="InterPro" id="IPR001647">
    <property type="entry name" value="HTH_TetR"/>
</dbReference>
<dbReference type="Pfam" id="PF00440">
    <property type="entry name" value="TetR_N"/>
    <property type="match status" value="1"/>
</dbReference>
<dbReference type="PANTHER" id="PTHR43479:SF11">
    <property type="entry name" value="ACREF_ENVCD OPERON REPRESSOR-RELATED"/>
    <property type="match status" value="1"/>
</dbReference>
<dbReference type="SUPFAM" id="SSF46689">
    <property type="entry name" value="Homeodomain-like"/>
    <property type="match status" value="1"/>
</dbReference>
<proteinExistence type="predicted"/>
<gene>
    <name evidence="5" type="ORF">SK069_05185</name>
</gene>
<reference evidence="5 6" key="1">
    <citation type="submission" date="2023-11" db="EMBL/GenBank/DDBJ databases">
        <authorList>
            <person name="Xu M."/>
            <person name="Jiang T."/>
        </authorList>
    </citation>
    <scope>NUCLEOTIDE SEQUENCE [LARGE SCALE GENOMIC DNA]</scope>
    <source>
        <strain evidence="5 6">SD</strain>
    </source>
</reference>
<feature type="DNA-binding region" description="H-T-H motif" evidence="2">
    <location>
        <begin position="46"/>
        <end position="65"/>
    </location>
</feature>